<dbReference type="EMBL" id="JARKIF010000035">
    <property type="protein sequence ID" value="KAJ7610426.1"/>
    <property type="molecule type" value="Genomic_DNA"/>
</dbReference>
<evidence type="ECO:0000256" key="1">
    <source>
        <dbReference type="SAM" id="SignalP"/>
    </source>
</evidence>
<dbReference type="AlphaFoldDB" id="A0AAD7B5Q1"/>
<reference evidence="2" key="1">
    <citation type="submission" date="2023-03" db="EMBL/GenBank/DDBJ databases">
        <title>Massive genome expansion in bonnet fungi (Mycena s.s.) driven by repeated elements and novel gene families across ecological guilds.</title>
        <authorList>
            <consortium name="Lawrence Berkeley National Laboratory"/>
            <person name="Harder C.B."/>
            <person name="Miyauchi S."/>
            <person name="Viragh M."/>
            <person name="Kuo A."/>
            <person name="Thoen E."/>
            <person name="Andreopoulos B."/>
            <person name="Lu D."/>
            <person name="Skrede I."/>
            <person name="Drula E."/>
            <person name="Henrissat B."/>
            <person name="Morin E."/>
            <person name="Kohler A."/>
            <person name="Barry K."/>
            <person name="LaButti K."/>
            <person name="Morin E."/>
            <person name="Salamov A."/>
            <person name="Lipzen A."/>
            <person name="Mereny Z."/>
            <person name="Hegedus B."/>
            <person name="Baldrian P."/>
            <person name="Stursova M."/>
            <person name="Weitz H."/>
            <person name="Taylor A."/>
            <person name="Grigoriev I.V."/>
            <person name="Nagy L.G."/>
            <person name="Martin F."/>
            <person name="Kauserud H."/>
        </authorList>
    </citation>
    <scope>NUCLEOTIDE SEQUENCE</scope>
    <source>
        <strain evidence="2">9284</strain>
    </source>
</reference>
<evidence type="ECO:0000313" key="3">
    <source>
        <dbReference type="Proteomes" id="UP001221142"/>
    </source>
</evidence>
<proteinExistence type="predicted"/>
<name>A0AAD7B5Q1_9AGAR</name>
<gene>
    <name evidence="2" type="ORF">FB45DRAFT_875783</name>
</gene>
<feature type="signal peptide" evidence="1">
    <location>
        <begin position="1"/>
        <end position="23"/>
    </location>
</feature>
<protein>
    <submittedName>
        <fullName evidence="2">Uncharacterized protein</fullName>
    </submittedName>
</protein>
<keyword evidence="3" id="KW-1185">Reference proteome</keyword>
<dbReference type="Proteomes" id="UP001221142">
    <property type="component" value="Unassembled WGS sequence"/>
</dbReference>
<comment type="caution">
    <text evidence="2">The sequence shown here is derived from an EMBL/GenBank/DDBJ whole genome shotgun (WGS) entry which is preliminary data.</text>
</comment>
<organism evidence="2 3">
    <name type="scientific">Roridomyces roridus</name>
    <dbReference type="NCBI Taxonomy" id="1738132"/>
    <lineage>
        <taxon>Eukaryota</taxon>
        <taxon>Fungi</taxon>
        <taxon>Dikarya</taxon>
        <taxon>Basidiomycota</taxon>
        <taxon>Agaricomycotina</taxon>
        <taxon>Agaricomycetes</taxon>
        <taxon>Agaricomycetidae</taxon>
        <taxon>Agaricales</taxon>
        <taxon>Marasmiineae</taxon>
        <taxon>Mycenaceae</taxon>
        <taxon>Roridomyces</taxon>
    </lineage>
</organism>
<evidence type="ECO:0000313" key="2">
    <source>
        <dbReference type="EMBL" id="KAJ7610426.1"/>
    </source>
</evidence>
<feature type="chain" id="PRO_5042115524" evidence="1">
    <location>
        <begin position="24"/>
        <end position="222"/>
    </location>
</feature>
<keyword evidence="1" id="KW-0732">Signal</keyword>
<accession>A0AAD7B5Q1</accession>
<sequence>MQFKLNLIAAALALLAGVAAVQGAVLERVPEPRTSTGSGRIVRICVVDSKSAEKMRPSWFDSGSTRESTFWRDKLACARANWLFSGGGGDFGVITRPRPVNWRARQLLAWQANLSPRAKPNFEIGLRVFYVPEVHSTCPLWCISILQPPPCYWSGFPGDSVLRLTKAWFTLNDNRVMSAKYHPPAGLGGSPIRSFGVPSGFMGDAPHAVQSVTTSDPAHEGG</sequence>